<evidence type="ECO:0000256" key="8">
    <source>
        <dbReference type="ARBA" id="ARBA00023065"/>
    </source>
</evidence>
<dbReference type="Gene3D" id="1.20.58.390">
    <property type="entry name" value="Neurotransmitter-gated ion-channel transmembrane domain"/>
    <property type="match status" value="1"/>
</dbReference>
<dbReference type="Pfam" id="PF02932">
    <property type="entry name" value="Neur_chan_memb"/>
    <property type="match status" value="1"/>
</dbReference>
<keyword evidence="10 11" id="KW-0407">Ion channel</keyword>
<dbReference type="InterPro" id="IPR006201">
    <property type="entry name" value="Neur_channel"/>
</dbReference>
<keyword evidence="3 11" id="KW-0813">Transport</keyword>
<feature type="transmembrane region" description="Helical" evidence="11">
    <location>
        <begin position="14"/>
        <end position="35"/>
    </location>
</feature>
<protein>
    <submittedName>
        <fullName evidence="14">Uncharacterized protein</fullName>
    </submittedName>
</protein>
<keyword evidence="6" id="KW-0732">Signal</keyword>
<evidence type="ECO:0000313" key="15">
    <source>
        <dbReference type="Proteomes" id="UP000746747"/>
    </source>
</evidence>
<keyword evidence="4" id="KW-1003">Cell membrane</keyword>
<comment type="caution">
    <text evidence="14">The sequence shown here is derived from an EMBL/GenBank/DDBJ whole genome shotgun (WGS) entry which is preliminary data.</text>
</comment>
<dbReference type="InterPro" id="IPR044721">
    <property type="entry name" value="GluCl_TM"/>
</dbReference>
<dbReference type="EMBL" id="CAKAEH010001492">
    <property type="protein sequence ID" value="CAG9536844.1"/>
    <property type="molecule type" value="Genomic_DNA"/>
</dbReference>
<keyword evidence="9 11" id="KW-0472">Membrane</keyword>
<evidence type="ECO:0000256" key="10">
    <source>
        <dbReference type="ARBA" id="ARBA00023303"/>
    </source>
</evidence>
<dbReference type="Proteomes" id="UP000746747">
    <property type="component" value="Unassembled WGS sequence"/>
</dbReference>
<dbReference type="GO" id="GO:0004888">
    <property type="term" value="F:transmembrane signaling receptor activity"/>
    <property type="evidence" value="ECO:0007669"/>
    <property type="project" value="InterPro"/>
</dbReference>
<dbReference type="AlphaFoldDB" id="A0A8J2Q874"/>
<feature type="transmembrane region" description="Helical" evidence="11">
    <location>
        <begin position="274"/>
        <end position="298"/>
    </location>
</feature>
<evidence type="ECO:0000259" key="13">
    <source>
        <dbReference type="Pfam" id="PF02932"/>
    </source>
</evidence>
<comment type="subcellular location">
    <subcellularLocation>
        <location evidence="2">Cell membrane</location>
    </subcellularLocation>
    <subcellularLocation>
        <location evidence="1">Membrane</location>
        <topology evidence="1">Multi-pass membrane protein</topology>
    </subcellularLocation>
</comment>
<evidence type="ECO:0000256" key="9">
    <source>
        <dbReference type="ARBA" id="ARBA00023136"/>
    </source>
</evidence>
<evidence type="ECO:0000256" key="2">
    <source>
        <dbReference type="ARBA" id="ARBA00004236"/>
    </source>
</evidence>
<feature type="transmembrane region" description="Helical" evidence="11">
    <location>
        <begin position="339"/>
        <end position="363"/>
    </location>
</feature>
<dbReference type="CDD" id="cd19062">
    <property type="entry name" value="LGIC_TM_GluCl"/>
    <property type="match status" value="1"/>
</dbReference>
<keyword evidence="15" id="KW-1185">Reference proteome</keyword>
<dbReference type="Gene3D" id="2.70.170.10">
    <property type="entry name" value="Neurotransmitter-gated ion-channel ligand-binding domain"/>
    <property type="match status" value="1"/>
</dbReference>
<dbReference type="SUPFAM" id="SSF63712">
    <property type="entry name" value="Nicotinic receptor ligand binding domain-like"/>
    <property type="match status" value="1"/>
</dbReference>
<dbReference type="PROSITE" id="PS00236">
    <property type="entry name" value="NEUROTR_ION_CHANNEL"/>
    <property type="match status" value="1"/>
</dbReference>
<comment type="similarity">
    <text evidence="11">Belongs to the ligand-gated ion channel (TC 1.A.9) family.</text>
</comment>
<name>A0A8J2Q874_9BILA</name>
<evidence type="ECO:0000256" key="1">
    <source>
        <dbReference type="ARBA" id="ARBA00004141"/>
    </source>
</evidence>
<dbReference type="InterPro" id="IPR018000">
    <property type="entry name" value="Neurotransmitter_ion_chnl_CS"/>
</dbReference>
<evidence type="ECO:0000259" key="12">
    <source>
        <dbReference type="Pfam" id="PF02931"/>
    </source>
</evidence>
<gene>
    <name evidence="14" type="ORF">CJOHNSTONI_LOCUS6721</name>
</gene>
<dbReference type="FunFam" id="1.20.58.390:FF:000082">
    <property type="entry name" value="Glutamate-gated ChLoride channel"/>
    <property type="match status" value="1"/>
</dbReference>
<evidence type="ECO:0000256" key="5">
    <source>
        <dbReference type="ARBA" id="ARBA00022692"/>
    </source>
</evidence>
<evidence type="ECO:0000256" key="7">
    <source>
        <dbReference type="ARBA" id="ARBA00022989"/>
    </source>
</evidence>
<dbReference type="OrthoDB" id="442503at2759"/>
<dbReference type="PRINTS" id="PR00253">
    <property type="entry name" value="GABAARECEPTR"/>
</dbReference>
<keyword evidence="5 11" id="KW-0812">Transmembrane</keyword>
<dbReference type="CDD" id="cd18993">
    <property type="entry name" value="LGIC_ECD_GluCl"/>
    <property type="match status" value="1"/>
</dbReference>
<accession>A0A8J2Q874</accession>
<keyword evidence="8 11" id="KW-0406">Ion transport</keyword>
<evidence type="ECO:0000256" key="3">
    <source>
        <dbReference type="ARBA" id="ARBA00022448"/>
    </source>
</evidence>
<evidence type="ECO:0000256" key="11">
    <source>
        <dbReference type="RuleBase" id="RU000687"/>
    </source>
</evidence>
<feature type="transmembrane region" description="Helical" evidence="11">
    <location>
        <begin position="479"/>
        <end position="499"/>
    </location>
</feature>
<reference evidence="14" key="1">
    <citation type="submission" date="2021-09" db="EMBL/GenBank/DDBJ databases">
        <authorList>
            <consortium name="Pathogen Informatics"/>
        </authorList>
    </citation>
    <scope>NUCLEOTIDE SEQUENCE</scope>
</reference>
<keyword evidence="7 11" id="KW-1133">Transmembrane helix</keyword>
<evidence type="ECO:0000313" key="14">
    <source>
        <dbReference type="EMBL" id="CAG9536844.1"/>
    </source>
</evidence>
<dbReference type="GO" id="GO:0005886">
    <property type="term" value="C:plasma membrane"/>
    <property type="evidence" value="ECO:0007669"/>
    <property type="project" value="UniProtKB-SubCell"/>
</dbReference>
<evidence type="ECO:0000256" key="4">
    <source>
        <dbReference type="ARBA" id="ARBA00022475"/>
    </source>
</evidence>
<dbReference type="GO" id="GO:0005230">
    <property type="term" value="F:extracellular ligand-gated monoatomic ion channel activity"/>
    <property type="evidence" value="ECO:0007669"/>
    <property type="project" value="InterPro"/>
</dbReference>
<dbReference type="InterPro" id="IPR006028">
    <property type="entry name" value="GABAA/Glycine_rcpt"/>
</dbReference>
<dbReference type="SUPFAM" id="SSF90112">
    <property type="entry name" value="Neurotransmitter-gated ion-channel transmembrane pore"/>
    <property type="match status" value="1"/>
</dbReference>
<dbReference type="InterPro" id="IPR006029">
    <property type="entry name" value="Neurotrans-gated_channel_TM"/>
</dbReference>
<dbReference type="PRINTS" id="PR00252">
    <property type="entry name" value="NRIONCHANNEL"/>
</dbReference>
<dbReference type="InterPro" id="IPR038050">
    <property type="entry name" value="Neuro_actylchol_rec"/>
</dbReference>
<dbReference type="InterPro" id="IPR006202">
    <property type="entry name" value="Neur_chan_lig-bd"/>
</dbReference>
<dbReference type="Pfam" id="PF02931">
    <property type="entry name" value="Neur_chan_LBD"/>
    <property type="match status" value="1"/>
</dbReference>
<dbReference type="InterPro" id="IPR036719">
    <property type="entry name" value="Neuro-gated_channel_TM_sf"/>
</dbReference>
<dbReference type="PANTHER" id="PTHR18945">
    <property type="entry name" value="NEUROTRANSMITTER GATED ION CHANNEL"/>
    <property type="match status" value="1"/>
</dbReference>
<evidence type="ECO:0000256" key="6">
    <source>
        <dbReference type="ARBA" id="ARBA00022729"/>
    </source>
</evidence>
<feature type="domain" description="Neurotransmitter-gated ion-channel ligand-binding" evidence="12">
    <location>
        <begin position="63"/>
        <end position="271"/>
    </location>
</feature>
<feature type="domain" description="Neurotransmitter-gated ion-channel transmembrane" evidence="13">
    <location>
        <begin position="281"/>
        <end position="497"/>
    </location>
</feature>
<dbReference type="NCBIfam" id="TIGR00860">
    <property type="entry name" value="LIC"/>
    <property type="match status" value="1"/>
</dbReference>
<sequence>MLIVWKSLIARPKIIHPILFMLIMILSVTDISWAWKQKKKPCKQMAFNRRTTNYHSWREQMTICELLDNYDPTVRPSGRMPNNDQKGPVIVWTSLEIRFIGAISERNMEFVAQFRFQQEWFDDRLRYTDHSDFRNFDFIHIAHDQVLWIPDTFFQNERNGRYHMLDQENKFIKLRSDGKIIYNRRLTLILACQMNLIRYPMDVQQCLIDFASYAYTTSDIIYKWDHTAITIDKNANNALPNFRITTFENKSCDSTTNTGTYSCLRVELKLTRVFSFFLLQLYIPSTMLVGVSWVSYWIDWKSTAARVPLAIVTLLTMITQSNAINSNLPPVSYTKAIDIWIGACVVFIFASLIEYAIVNYFGIFDEHRKARMMTSNQTRLTNIIENGLLFSPPITTSPTSCLNSPEKKSLLRRRRKQSFKEMNYELIDFNSSHITQSPEPIWTFQDVSDLMYVGQKKRIKLVQWCNLLSSCKRAERIDIMARLIFPLAFILFNFAYWSIYLGEMIE</sequence>
<organism evidence="14 15">
    <name type="scientific">Cercopithifilaria johnstoni</name>
    <dbReference type="NCBI Taxonomy" id="2874296"/>
    <lineage>
        <taxon>Eukaryota</taxon>
        <taxon>Metazoa</taxon>
        <taxon>Ecdysozoa</taxon>
        <taxon>Nematoda</taxon>
        <taxon>Chromadorea</taxon>
        <taxon>Rhabditida</taxon>
        <taxon>Spirurina</taxon>
        <taxon>Spiruromorpha</taxon>
        <taxon>Filarioidea</taxon>
        <taxon>Onchocercidae</taxon>
        <taxon>Cercopithifilaria</taxon>
    </lineage>
</organism>
<proteinExistence type="inferred from homology"/>
<dbReference type="InterPro" id="IPR036734">
    <property type="entry name" value="Neur_chan_lig-bd_sf"/>
</dbReference>